<comment type="similarity">
    <text evidence="1">Belongs to the SlyX family.</text>
</comment>
<name>A0A7G9T972_PSEMX</name>
<evidence type="ECO:0000256" key="2">
    <source>
        <dbReference type="SAM" id="Coils"/>
    </source>
</evidence>
<evidence type="ECO:0000313" key="6">
    <source>
        <dbReference type="Proteomes" id="UP000515838"/>
    </source>
</evidence>
<sequence length="78" mass="8907">MQAEPTRQGDALERRLVELETRLAFQEHSLNELSEALADARAENQRTALLLRHMVEELGKVRTSLFEDPASEPPPPHY</sequence>
<dbReference type="Proteomes" id="UP000515506">
    <property type="component" value="Chromosome"/>
</dbReference>
<evidence type="ECO:0000313" key="5">
    <source>
        <dbReference type="Proteomes" id="UP000515506"/>
    </source>
</evidence>
<dbReference type="Proteomes" id="UP000515838">
    <property type="component" value="Chromosome"/>
</dbReference>
<dbReference type="HAMAP" id="MF_00715">
    <property type="entry name" value="SlyX"/>
    <property type="match status" value="1"/>
</dbReference>
<reference evidence="4 6" key="1">
    <citation type="submission" date="2020-08" db="EMBL/GenBank/DDBJ databases">
        <title>Streptomycin Non-resistant strain, P. mexicana.</title>
        <authorList>
            <person name="Ganesh-Kumar S."/>
            <person name="Zhe T."/>
            <person name="Yu Z."/>
            <person name="Min Y."/>
        </authorList>
    </citation>
    <scope>NUCLEOTIDE SEQUENCE [LARGE SCALE GENOMIC DNA]</scope>
    <source>
        <strain evidence="4 6">GTZY2</strain>
    </source>
</reference>
<organism evidence="4 6">
    <name type="scientific">Pseudoxanthomonas mexicana</name>
    <dbReference type="NCBI Taxonomy" id="128785"/>
    <lineage>
        <taxon>Bacteria</taxon>
        <taxon>Pseudomonadati</taxon>
        <taxon>Pseudomonadota</taxon>
        <taxon>Gammaproteobacteria</taxon>
        <taxon>Lysobacterales</taxon>
        <taxon>Lysobacteraceae</taxon>
        <taxon>Pseudoxanthomonas</taxon>
    </lineage>
</organism>
<dbReference type="PANTHER" id="PTHR36508">
    <property type="entry name" value="PROTEIN SLYX"/>
    <property type="match status" value="1"/>
</dbReference>
<dbReference type="Pfam" id="PF04102">
    <property type="entry name" value="SlyX"/>
    <property type="match status" value="1"/>
</dbReference>
<evidence type="ECO:0000313" key="4">
    <source>
        <dbReference type="EMBL" id="QNN76647.1"/>
    </source>
</evidence>
<keyword evidence="5" id="KW-1185">Reference proteome</keyword>
<dbReference type="PANTHER" id="PTHR36508:SF1">
    <property type="entry name" value="PROTEIN SLYX"/>
    <property type="match status" value="1"/>
</dbReference>
<dbReference type="GeneID" id="81471681"/>
<gene>
    <name evidence="1" type="primary">slyX</name>
    <name evidence="3" type="ORF">H4W19_03180</name>
    <name evidence="4" type="ORF">IAE60_11905</name>
</gene>
<reference evidence="3 5" key="2">
    <citation type="submission" date="2020-08" db="EMBL/GenBank/DDBJ databases">
        <title>Streptomycin resistant and MDR strain, P. mexicana.</title>
        <authorList>
            <person name="Ganesh-kumar S."/>
            <person name="Zhe T."/>
            <person name="Yu Z."/>
            <person name="Min Y."/>
        </authorList>
    </citation>
    <scope>NUCLEOTIDE SEQUENCE [LARGE SCALE GENOMIC DNA]</scope>
    <source>
        <strain evidence="3 5">GTZY</strain>
    </source>
</reference>
<proteinExistence type="inferred from homology"/>
<dbReference type="EMBL" id="CP060731">
    <property type="protein sequence ID" value="QNN76647.1"/>
    <property type="molecule type" value="Genomic_DNA"/>
</dbReference>
<evidence type="ECO:0000313" key="3">
    <source>
        <dbReference type="EMBL" id="QND80814.1"/>
    </source>
</evidence>
<evidence type="ECO:0000256" key="1">
    <source>
        <dbReference type="HAMAP-Rule" id="MF_00715"/>
    </source>
</evidence>
<keyword evidence="2" id="KW-0175">Coiled coil</keyword>
<protein>
    <recommendedName>
        <fullName evidence="1">Protein SlyX homolog</fullName>
    </recommendedName>
</protein>
<dbReference type="AlphaFoldDB" id="A0A7G9T972"/>
<dbReference type="RefSeq" id="WP_162108815.1">
    <property type="nucleotide sequence ID" value="NZ_CP060028.1"/>
</dbReference>
<feature type="coiled-coil region" evidence="2">
    <location>
        <begin position="16"/>
        <end position="50"/>
    </location>
</feature>
<dbReference type="Gene3D" id="1.20.5.300">
    <property type="match status" value="1"/>
</dbReference>
<dbReference type="NCBIfam" id="NF002024">
    <property type="entry name" value="PRK00846.1"/>
    <property type="match status" value="1"/>
</dbReference>
<dbReference type="InterPro" id="IPR007236">
    <property type="entry name" value="SlyX"/>
</dbReference>
<dbReference type="EMBL" id="CP060028">
    <property type="protein sequence ID" value="QND80814.1"/>
    <property type="molecule type" value="Genomic_DNA"/>
</dbReference>
<accession>A0A7G9T972</accession>
<dbReference type="OrthoDB" id="5998734at2"/>